<name>A0A0E9VUW0_ANGAN</name>
<reference evidence="1" key="1">
    <citation type="submission" date="2014-11" db="EMBL/GenBank/DDBJ databases">
        <authorList>
            <person name="Amaro Gonzalez C."/>
        </authorList>
    </citation>
    <scope>NUCLEOTIDE SEQUENCE</scope>
</reference>
<dbReference type="EMBL" id="GBXM01026761">
    <property type="protein sequence ID" value="JAH81816.1"/>
    <property type="molecule type" value="Transcribed_RNA"/>
</dbReference>
<evidence type="ECO:0000313" key="1">
    <source>
        <dbReference type="EMBL" id="JAH81816.1"/>
    </source>
</evidence>
<sequence length="22" mass="2591">MVTFKMLHCTFDVCSGNRFQII</sequence>
<organism evidence="1">
    <name type="scientific">Anguilla anguilla</name>
    <name type="common">European freshwater eel</name>
    <name type="synonym">Muraena anguilla</name>
    <dbReference type="NCBI Taxonomy" id="7936"/>
    <lineage>
        <taxon>Eukaryota</taxon>
        <taxon>Metazoa</taxon>
        <taxon>Chordata</taxon>
        <taxon>Craniata</taxon>
        <taxon>Vertebrata</taxon>
        <taxon>Euteleostomi</taxon>
        <taxon>Actinopterygii</taxon>
        <taxon>Neopterygii</taxon>
        <taxon>Teleostei</taxon>
        <taxon>Anguilliformes</taxon>
        <taxon>Anguillidae</taxon>
        <taxon>Anguilla</taxon>
    </lineage>
</organism>
<dbReference type="AlphaFoldDB" id="A0A0E9VUW0"/>
<accession>A0A0E9VUW0</accession>
<proteinExistence type="predicted"/>
<reference evidence="1" key="2">
    <citation type="journal article" date="2015" name="Fish Shellfish Immunol.">
        <title>Early steps in the European eel (Anguilla anguilla)-Vibrio vulnificus interaction in the gills: Role of the RtxA13 toxin.</title>
        <authorList>
            <person name="Callol A."/>
            <person name="Pajuelo D."/>
            <person name="Ebbesson L."/>
            <person name="Teles M."/>
            <person name="MacKenzie S."/>
            <person name="Amaro C."/>
        </authorList>
    </citation>
    <scope>NUCLEOTIDE SEQUENCE</scope>
</reference>
<protein>
    <submittedName>
        <fullName evidence="1">Uncharacterized protein</fullName>
    </submittedName>
</protein>